<organism evidence="2 3">
    <name type="scientific">Batillaria attramentaria</name>
    <dbReference type="NCBI Taxonomy" id="370345"/>
    <lineage>
        <taxon>Eukaryota</taxon>
        <taxon>Metazoa</taxon>
        <taxon>Spiralia</taxon>
        <taxon>Lophotrochozoa</taxon>
        <taxon>Mollusca</taxon>
        <taxon>Gastropoda</taxon>
        <taxon>Caenogastropoda</taxon>
        <taxon>Sorbeoconcha</taxon>
        <taxon>Cerithioidea</taxon>
        <taxon>Batillariidae</taxon>
        <taxon>Batillaria</taxon>
    </lineage>
</organism>
<name>A0ABD0L731_9CAEN</name>
<feature type="region of interest" description="Disordered" evidence="1">
    <location>
        <begin position="276"/>
        <end position="298"/>
    </location>
</feature>
<gene>
    <name evidence="2" type="ORF">BaRGS_00013829</name>
</gene>
<keyword evidence="3" id="KW-1185">Reference proteome</keyword>
<accession>A0ABD0L731</accession>
<feature type="region of interest" description="Disordered" evidence="1">
    <location>
        <begin position="310"/>
        <end position="335"/>
    </location>
</feature>
<feature type="compositionally biased region" description="Polar residues" evidence="1">
    <location>
        <begin position="276"/>
        <end position="290"/>
    </location>
</feature>
<feature type="region of interest" description="Disordered" evidence="1">
    <location>
        <begin position="201"/>
        <end position="248"/>
    </location>
</feature>
<sequence length="335" mass="36280">MKQINNNKPVLCLLAGLLPDKAVNRLNAESASPHYFGLCTDNFQGECNLHENRKTDKTNVYEKDVEESVGPTLTSSTCPIPSEGMYDVNGAASHEDRDSDSEPKMLNIPMTACGNENASCEIESDEDWEAPQDDKFLASPAIKIVNSDTIAGSSDSFTLVDPASKPAIYINKIVVQGPGSTVCIGETSAMKKFRIHADSASCGSDPPKCTDQFQTETECPQSDLDRPPPDTDLDEVSAVQHQSRPSLAADPPCLRITVEDLPDFLSQLQTAAARSIPTVQSSSESDTHAQNLKRKHSKVAAVDWGMQGRKDEEATLTKTPMKSHKSGFMMAAECT</sequence>
<evidence type="ECO:0000313" key="2">
    <source>
        <dbReference type="EMBL" id="KAK7494950.1"/>
    </source>
</evidence>
<proteinExistence type="predicted"/>
<dbReference type="Proteomes" id="UP001519460">
    <property type="component" value="Unassembled WGS sequence"/>
</dbReference>
<comment type="caution">
    <text evidence="2">The sequence shown here is derived from an EMBL/GenBank/DDBJ whole genome shotgun (WGS) entry which is preliminary data.</text>
</comment>
<evidence type="ECO:0000256" key="1">
    <source>
        <dbReference type="SAM" id="MobiDB-lite"/>
    </source>
</evidence>
<dbReference type="EMBL" id="JACVVK020000079">
    <property type="protein sequence ID" value="KAK7494950.1"/>
    <property type="molecule type" value="Genomic_DNA"/>
</dbReference>
<evidence type="ECO:0000313" key="3">
    <source>
        <dbReference type="Proteomes" id="UP001519460"/>
    </source>
</evidence>
<dbReference type="AlphaFoldDB" id="A0ABD0L731"/>
<feature type="compositionally biased region" description="Polar residues" evidence="1">
    <location>
        <begin position="211"/>
        <end position="220"/>
    </location>
</feature>
<protein>
    <submittedName>
        <fullName evidence="2">Uncharacterized protein</fullName>
    </submittedName>
</protein>
<reference evidence="2 3" key="1">
    <citation type="journal article" date="2023" name="Sci. Data">
        <title>Genome assembly of the Korean intertidal mud-creeper Batillaria attramentaria.</title>
        <authorList>
            <person name="Patra A.K."/>
            <person name="Ho P.T."/>
            <person name="Jun S."/>
            <person name="Lee S.J."/>
            <person name="Kim Y."/>
            <person name="Won Y.J."/>
        </authorList>
    </citation>
    <scope>NUCLEOTIDE SEQUENCE [LARGE SCALE GENOMIC DNA]</scope>
    <source>
        <strain evidence="2">Wonlab-2016</strain>
    </source>
</reference>